<feature type="region of interest" description="Disordered" evidence="1">
    <location>
        <begin position="2800"/>
        <end position="2833"/>
    </location>
</feature>
<feature type="compositionally biased region" description="Polar residues" evidence="1">
    <location>
        <begin position="1033"/>
        <end position="1044"/>
    </location>
</feature>
<reference evidence="2 3" key="1">
    <citation type="journal article" date="2017" name="Int. J. Parasitol.">
        <title>The genome of the protozoan parasite Cystoisospora suis and a reverse vaccinology approach to identify vaccine candidates.</title>
        <authorList>
            <person name="Palmieri N."/>
            <person name="Shrestha A."/>
            <person name="Ruttkowski B."/>
            <person name="Beck T."/>
            <person name="Vogl C."/>
            <person name="Tomley F."/>
            <person name="Blake D.P."/>
            <person name="Joachim A."/>
        </authorList>
    </citation>
    <scope>NUCLEOTIDE SEQUENCE [LARGE SCALE GENOMIC DNA]</scope>
    <source>
        <strain evidence="2 3">Wien I</strain>
    </source>
</reference>
<feature type="compositionally biased region" description="Basic and acidic residues" evidence="1">
    <location>
        <begin position="803"/>
        <end position="820"/>
    </location>
</feature>
<feature type="region of interest" description="Disordered" evidence="1">
    <location>
        <begin position="1765"/>
        <end position="1860"/>
    </location>
</feature>
<feature type="compositionally biased region" description="Basic and acidic residues" evidence="1">
    <location>
        <begin position="1776"/>
        <end position="1788"/>
    </location>
</feature>
<evidence type="ECO:0000256" key="1">
    <source>
        <dbReference type="SAM" id="MobiDB-lite"/>
    </source>
</evidence>
<feature type="region of interest" description="Disordered" evidence="1">
    <location>
        <begin position="13"/>
        <end position="63"/>
    </location>
</feature>
<dbReference type="Proteomes" id="UP000221165">
    <property type="component" value="Unassembled WGS sequence"/>
</dbReference>
<feature type="region of interest" description="Disordered" evidence="1">
    <location>
        <begin position="1680"/>
        <end position="1728"/>
    </location>
</feature>
<feature type="compositionally biased region" description="Basic and acidic residues" evidence="1">
    <location>
        <begin position="2194"/>
        <end position="2204"/>
    </location>
</feature>
<feature type="compositionally biased region" description="Polar residues" evidence="1">
    <location>
        <begin position="1408"/>
        <end position="1430"/>
    </location>
</feature>
<feature type="compositionally biased region" description="Basic and acidic residues" evidence="1">
    <location>
        <begin position="1802"/>
        <end position="1813"/>
    </location>
</feature>
<feature type="region of interest" description="Disordered" evidence="1">
    <location>
        <begin position="2211"/>
        <end position="2230"/>
    </location>
</feature>
<dbReference type="OrthoDB" id="331852at2759"/>
<feature type="compositionally biased region" description="Basic and acidic residues" evidence="1">
    <location>
        <begin position="997"/>
        <end position="1009"/>
    </location>
</feature>
<feature type="region of interest" description="Disordered" evidence="1">
    <location>
        <begin position="706"/>
        <end position="828"/>
    </location>
</feature>
<dbReference type="EMBL" id="MIGC01005481">
    <property type="protein sequence ID" value="PHJ16915.1"/>
    <property type="molecule type" value="Genomic_DNA"/>
</dbReference>
<feature type="compositionally biased region" description="Basic and acidic residues" evidence="1">
    <location>
        <begin position="512"/>
        <end position="526"/>
    </location>
</feature>
<feature type="compositionally biased region" description="Polar residues" evidence="1">
    <location>
        <begin position="1072"/>
        <end position="1084"/>
    </location>
</feature>
<feature type="compositionally biased region" description="Polar residues" evidence="1">
    <location>
        <begin position="565"/>
        <end position="584"/>
    </location>
</feature>
<feature type="compositionally biased region" description="Low complexity" evidence="1">
    <location>
        <begin position="729"/>
        <end position="739"/>
    </location>
</feature>
<comment type="caution">
    <text evidence="2">The sequence shown here is derived from an EMBL/GenBank/DDBJ whole genome shotgun (WGS) entry which is preliminary data.</text>
</comment>
<feature type="compositionally biased region" description="Basic and acidic residues" evidence="1">
    <location>
        <begin position="1823"/>
        <end position="1860"/>
    </location>
</feature>
<feature type="region of interest" description="Disordered" evidence="1">
    <location>
        <begin position="1288"/>
        <end position="1357"/>
    </location>
</feature>
<feature type="compositionally biased region" description="Basic and acidic residues" evidence="1">
    <location>
        <begin position="2556"/>
        <end position="2567"/>
    </location>
</feature>
<feature type="region of interest" description="Disordered" evidence="1">
    <location>
        <begin position="1400"/>
        <end position="1430"/>
    </location>
</feature>
<sequence length="2991" mass="318176">MFEDYFSSPYFLPPTPSSSSCSPHASASPSPLGRHSRVSPNTTSADAGPPRADGTLMSSTEFCSPQKGSLKRISCILRSGAASPANAQQDQSSTAVRSTREAFCRFGEHTVSVPICQAVCLGNPGNSAATVRDPSPHLRGVQPQPVSWARSSKTLLESCCSPFAVAVPEGRDSNEKTYATSALDAPRSRACVDAPELAARTSDGGVAEKSACLEDGTDTAVREERIDGWKAESQQDGTGSRALERSASGEAVGPVTERKLSNVRIQSEEALLPTSQNRIQDKGSEKSIGSSLGMVEVAETAAERGTTKSGNQGTGDEARAAEKGTMTGIVASFKRNGFSAKVSHTRVTPLPQLDGWTTGHMYPQEGTSTTETLPQETTVATGATAFAETKDTSCARTFHGEEHTASTADSTLEGVLFGVTETALSSDVTMPKEVECQSVVVIKESSGQISGDNPKVELSSAAALRVQEARKFFMNACRPSVPARRSSGHRSRASGDPVEVPADSNPSPQQQREAEKKQDRCGEVSSRRTAAVARRSVLSQGEMLTGASAQQNPGEAPAVEMRLRSGSSGKTAIQASHYRSVTSDDGNKRKPFSVGAKGSSSSEKETKTICRRWTRGKAKAHPTSSESSPGPIGHSGITASLSSLMVSGSSTSLPSPPPSCLPVPNSCSLLPSSTCSALPSASLLGDLRELRGVCYAAAEEHQLRSIMSLSKRRSRPSDTDKRRRRSRRASSALPTPAASGHTVSSNARSPLVGPSPLLSLKGCRSGPTLRVTGRASAPSSEPAESPRISSEDGTHFLPTRQRSPHEQRRCSEEIGLESKQRASSSGDCVRVGCSDSGPSFLEAPCPMELRPVTSHSPDVVSSEENASYREQELGRRKEVSTRNCLYDEKPSPREELALKAGHHCMLTNGGDGSASRQLLSSFRGQDTHAEVQETLPQRSAFPEEKESEVTFSQEETSGGIASGTAMSTGDHMVVSQAPACAEDVSSVSASSSPLLRSHSEEAPEREFYEKAGSPSSDLPSTEKPAEEMAQRSKGATSGHTSMTTVEKEDSGVNIETTAGSLPPCAHERGARSFSSHSSPNQTREGGTADHSLSENHLRVREEASKPIVVPGSFSSLLLAQTDEKEPSVENGSHPVLPCLKADPSPVLGSPTRPCLASSARLASFPSTPQQEARTDGVAIAVSGRPASLIPHPVRVHLHSGDVGNGRGREDIFSVPTSFLLSISPPEEVSVVVPAPPPSPVSCNGDQSRENGLLTVSAAPACPTCTNLTKQDGTQATVSPEASCFPTGVAVSSSGIRSPRPSSTVSSLHAANASVEKEASGSSSSSPSPPLQNLSQPAGPSPVHLPEKKPDCCSQVGPTASGPQAFSASFEACRPFSTASAPLSQPSGSVEIQAEFAFTSDKEQRLRVGSSSSQSTGLTKEGSAQRQNDGLSQDITRADEHSSSFSSVCSVASFGTSSVAASLSLPTPSSFPASLPSSLPLLSSSCAVSSAAPSCPSLPACAPSSSSLARSPTAGILRQKQGLVSPCRVTNRRLDSPPRPVELPVRNSRTEGGSQTSVIFVSLAADPPALPALNACVNLGNDSGGIRHKTLSCSAVGTKQRKASCGSSGGKQTQRTSTLVGPAATLMLSAGNAAACVESSREVTDLRGPKSSNDGPGPPSAVCVDLSCSSARTLPSALSPWHPVVSCSPVSPRGRVGPETSASESEPQGPGSKGCSAVPSATPQGLDSFSGVVSDLRGAVAKSRGSPSELLEAVENAHGKCEAITNEDTVPELQGNDSEHFASGGEKRTCRSRGKAPSPGPSECREENGKGEKEGEGDDNGGEQDDRVTNRSREEASKQGEKDVVVEHQSAEVRNDSRKSELQANFIDNLSSERISEEPSDARWRNKRGAWCREERELPPAISPESVGEFLQDSATVRQPQADGPTVLERDESSSMLNIGQKEGSGNSVKVNEHGVPPRGGDMRSATNFCRESNDTPQEKSFLSGSNLTHSPSPQCQLTCRSSGHAESPALVSKPLPPVTDETGEEQSPGQLPAQDSPLRRASVCREGEYDPACSQESVTRKSTEAQEMTRCVMREVEGQDEDLDQHGWQAAFGRESEEVKGVRSAEGATEISRKCPRRISALTHDERASTCLGRRGDIQAPDTECYPKRRYRHEARLSKRVDGQRRSEDNDIQETVQRRTSSDAVTRYSQENAARQRKERCSQGEKRVSFSNTCSQGAPISTRRSVTASRWSRPSCSPSLASNSCQPSFSLKAPSFLETSCESNRPPSFCASLPPVNPTEERLPLQQRVWRKGMEWFQEGRWPALFRSLAGGGKFFLKCRETVSTLASTAVAVAVEKLLDDEARAKLATALPPAFADLPNFASLTAGAEVLDFSRTRNVGGETPSAASRLLSLSPLQWQERGISNRKSHGKSVTYPDTGQETALGDDGVQSLVFKLAVPATVYGVDVLVFTGEGKLNTKSEVEGVFFSLDVASMVDEAAEGGSLGCLSSLPCETSWIPVLSSQRLQPDSTGHTFFALDVEQSVPLTHFRVSTRRTPPLQGRGQRTRRLTGGVGARNDSRVPETDVSLHQRNGKRRPSGLCEAPGSTQDLECCENGESHVVFMPEIARFSVYGEVWRAPGVPCGPPHLPQSAEDSSLGQQSLQDVGDLLSGAAVVGWETEQKTRKGQSENEQERAADEEGPPLKKMRKSWGGAGDACSDVEWRQKEKSGEAMLSANQLGECRQEILLSSRGRKRRSSARRSLSIPEASESELEWERQRDQGGFDEQNTWKNITEVTIRLSARTSLRRIEITWRSCPENNGMDKRDGSCAFSPSSSSSFCTDPGVTSPKVSDQDNRTPVDIQVAGWDATADEKTAYMNLLQQRHFFRRTDTSSGIAWQPLGFSSRTLVMRDDRSVLHTPEAAASVNERHQGKKLKQAFEGRLMRSSLEMKKTSKTATAQDNDSADIRSAVGGDASQGREGSQGREESPLMVTHARLRFSGPVTLYRVKFWGIV</sequence>
<feature type="compositionally biased region" description="Basic and acidic residues" evidence="1">
    <location>
        <begin position="2658"/>
        <end position="2676"/>
    </location>
</feature>
<name>A0A2C6KKA7_9APIC</name>
<feature type="compositionally biased region" description="Low complexity" evidence="1">
    <location>
        <begin position="985"/>
        <end position="996"/>
    </location>
</feature>
<feature type="compositionally biased region" description="Basic residues" evidence="1">
    <location>
        <begin position="609"/>
        <end position="620"/>
    </location>
</feature>
<feature type="region of interest" description="Disordered" evidence="1">
    <location>
        <begin position="2533"/>
        <end position="2586"/>
    </location>
</feature>
<feature type="region of interest" description="Disordered" evidence="1">
    <location>
        <begin position="1912"/>
        <end position="2042"/>
    </location>
</feature>
<feature type="region of interest" description="Disordered" evidence="1">
    <location>
        <begin position="933"/>
        <end position="1105"/>
    </location>
</feature>
<feature type="compositionally biased region" description="Low complexity" evidence="1">
    <location>
        <begin position="2806"/>
        <end position="2818"/>
    </location>
</feature>
<feature type="region of interest" description="Disordered" evidence="1">
    <location>
        <begin position="2157"/>
        <end position="2204"/>
    </location>
</feature>
<dbReference type="RefSeq" id="XP_067918640.1">
    <property type="nucleotide sequence ID" value="XM_068069384.1"/>
</dbReference>
<feature type="region of interest" description="Disordered" evidence="1">
    <location>
        <begin position="2731"/>
        <end position="2759"/>
    </location>
</feature>
<feature type="compositionally biased region" description="Polar residues" evidence="1">
    <location>
        <begin position="1978"/>
        <end position="2001"/>
    </location>
</feature>
<feature type="compositionally biased region" description="Low complexity" evidence="1">
    <location>
        <begin position="527"/>
        <end position="537"/>
    </location>
</feature>
<dbReference type="GeneID" id="94432595"/>
<feature type="compositionally biased region" description="Polar residues" evidence="1">
    <location>
        <begin position="2182"/>
        <end position="2193"/>
    </location>
</feature>
<feature type="compositionally biased region" description="Low complexity" evidence="1">
    <location>
        <begin position="1319"/>
        <end position="1336"/>
    </location>
</feature>
<feature type="region of interest" description="Disordered" evidence="1">
    <location>
        <begin position="1526"/>
        <end position="1549"/>
    </location>
</feature>
<feature type="region of interest" description="Disordered" evidence="1">
    <location>
        <begin position="853"/>
        <end position="874"/>
    </location>
</feature>
<dbReference type="VEuPathDB" id="ToxoDB:CSUI_009268"/>
<evidence type="ECO:0000313" key="2">
    <source>
        <dbReference type="EMBL" id="PHJ16915.1"/>
    </source>
</evidence>
<feature type="region of interest" description="Disordered" evidence="1">
    <location>
        <begin position="215"/>
        <end position="254"/>
    </location>
</feature>
<feature type="compositionally biased region" description="Low complexity" evidence="1">
    <location>
        <begin position="1291"/>
        <end position="1302"/>
    </location>
</feature>
<feature type="region of interest" description="Disordered" evidence="1">
    <location>
        <begin position="2657"/>
        <end position="2696"/>
    </location>
</feature>
<accession>A0A2C6KKA7</accession>
<feature type="compositionally biased region" description="Low complexity" evidence="1">
    <location>
        <begin position="774"/>
        <end position="788"/>
    </location>
</feature>
<proteinExistence type="predicted"/>
<feature type="region of interest" description="Disordered" evidence="1">
    <location>
        <begin position="301"/>
        <end position="323"/>
    </location>
</feature>
<evidence type="ECO:0000313" key="3">
    <source>
        <dbReference type="Proteomes" id="UP000221165"/>
    </source>
</evidence>
<feature type="compositionally biased region" description="Low complexity" evidence="1">
    <location>
        <begin position="17"/>
        <end position="31"/>
    </location>
</feature>
<keyword evidence="3" id="KW-1185">Reference proteome</keyword>
<feature type="compositionally biased region" description="Basic and acidic residues" evidence="1">
    <location>
        <begin position="1091"/>
        <end position="1104"/>
    </location>
</feature>
<feature type="compositionally biased region" description="Basic and acidic residues" evidence="1">
    <location>
        <begin position="220"/>
        <end position="230"/>
    </location>
</feature>
<organism evidence="2 3">
    <name type="scientific">Cystoisospora suis</name>
    <dbReference type="NCBI Taxonomy" id="483139"/>
    <lineage>
        <taxon>Eukaryota</taxon>
        <taxon>Sar</taxon>
        <taxon>Alveolata</taxon>
        <taxon>Apicomplexa</taxon>
        <taxon>Conoidasida</taxon>
        <taxon>Coccidia</taxon>
        <taxon>Eucoccidiorida</taxon>
        <taxon>Eimeriorina</taxon>
        <taxon>Sarcocystidae</taxon>
        <taxon>Cystoisospora</taxon>
    </lineage>
</organism>
<feature type="region of interest" description="Disordered" evidence="1">
    <location>
        <begin position="2926"/>
        <end position="2966"/>
    </location>
</feature>
<feature type="region of interest" description="Disordered" evidence="1">
    <location>
        <begin position="480"/>
        <end position="638"/>
    </location>
</feature>
<protein>
    <submittedName>
        <fullName evidence="2">Uncharacterized protein</fullName>
    </submittedName>
</protein>
<feature type="compositionally biased region" description="Low complexity" evidence="1">
    <location>
        <begin position="749"/>
        <end position="760"/>
    </location>
</feature>
<gene>
    <name evidence="2" type="ORF">CSUI_009268</name>
</gene>
<feature type="compositionally biased region" description="Polar residues" evidence="1">
    <location>
        <begin position="1933"/>
        <end position="1949"/>
    </location>
</feature>
<feature type="compositionally biased region" description="Basic and acidic residues" evidence="1">
    <location>
        <begin position="2157"/>
        <end position="2169"/>
    </location>
</feature>